<accession>A0A0P1KQA6</accession>
<dbReference type="GO" id="GO:0005886">
    <property type="term" value="C:plasma membrane"/>
    <property type="evidence" value="ECO:0007669"/>
    <property type="project" value="TreeGrafter"/>
</dbReference>
<dbReference type="InterPro" id="IPR047622">
    <property type="entry name" value="GPR1_FUN34_YAAH"/>
</dbReference>
<keyword evidence="9" id="KW-1185">Reference proteome</keyword>
<feature type="compositionally biased region" description="Polar residues" evidence="6">
    <location>
        <begin position="1"/>
        <end position="10"/>
    </location>
</feature>
<dbReference type="PANTHER" id="PTHR31123:SF3">
    <property type="entry name" value="AMMONIA TRANSPORT OUTWARD PROTEIN 3"/>
    <property type="match status" value="1"/>
</dbReference>
<dbReference type="AlphaFoldDB" id="A0A0P1KQA6"/>
<evidence type="ECO:0000256" key="5">
    <source>
        <dbReference type="ARBA" id="ARBA00023136"/>
    </source>
</evidence>
<evidence type="ECO:0000256" key="4">
    <source>
        <dbReference type="ARBA" id="ARBA00022989"/>
    </source>
</evidence>
<dbReference type="InterPro" id="IPR000791">
    <property type="entry name" value="Gpr1/Fun34/SatP-like"/>
</dbReference>
<dbReference type="EMBL" id="LN890563">
    <property type="protein sequence ID" value="CUS21845.1"/>
    <property type="molecule type" value="Genomic_DNA"/>
</dbReference>
<evidence type="ECO:0000256" key="6">
    <source>
        <dbReference type="SAM" id="MobiDB-lite"/>
    </source>
</evidence>
<reference evidence="9" key="1">
    <citation type="submission" date="2015-10" db="EMBL/GenBank/DDBJ databases">
        <authorList>
            <person name="Devillers H."/>
        </authorList>
    </citation>
    <scope>NUCLEOTIDE SEQUENCE [LARGE SCALE GENOMIC DNA]</scope>
</reference>
<evidence type="ECO:0000256" key="3">
    <source>
        <dbReference type="ARBA" id="ARBA00022692"/>
    </source>
</evidence>
<feature type="transmembrane region" description="Helical" evidence="7">
    <location>
        <begin position="131"/>
        <end position="150"/>
    </location>
</feature>
<dbReference type="Pfam" id="PF01184">
    <property type="entry name" value="Gpr1_Fun34_YaaH"/>
    <property type="match status" value="1"/>
</dbReference>
<keyword evidence="3 7" id="KW-0812">Transmembrane</keyword>
<evidence type="ECO:0000256" key="2">
    <source>
        <dbReference type="ARBA" id="ARBA00005587"/>
    </source>
</evidence>
<feature type="region of interest" description="Disordered" evidence="6">
    <location>
        <begin position="1"/>
        <end position="54"/>
    </location>
</feature>
<dbReference type="InterPro" id="IPR051633">
    <property type="entry name" value="AceTr"/>
</dbReference>
<proteinExistence type="inferred from homology"/>
<evidence type="ECO:0000313" key="9">
    <source>
        <dbReference type="Proteomes" id="UP000236544"/>
    </source>
</evidence>
<dbReference type="Proteomes" id="UP000236544">
    <property type="component" value="Unassembled WGS sequence"/>
</dbReference>
<gene>
    <name evidence="8" type="ORF">LAQU0_S04e02124g</name>
</gene>
<sequence length="292" mass="31550">MHNQPETSDSASRDLDTDLEKGAGQASFEESVCGARRAHATQKPRASGDGPVDPGIHTISVNGDFIRLGNSTYRRAELANAFAGELNPGIHRRPPTNLANPVPLGLASFSYSILVLSLVNVQARGVTNGSVVNTAGLFFGGCIQIFAGLLCYPIGNTYAMTVFGSFGGFWVSYSAMQLEQFGVLASYGDDKVMFANAMGFFLAGWTVFTFLMLMCTLKSTWGLFLLFFFLELTFLMLTVGTFVSSENVMKAAGYFGILSSVCGWYSLYSGIADPSNSYFPIRAYYMPNAPTV</sequence>
<feature type="compositionally biased region" description="Basic and acidic residues" evidence="6">
    <location>
        <begin position="11"/>
        <end position="21"/>
    </location>
</feature>
<evidence type="ECO:0000256" key="1">
    <source>
        <dbReference type="ARBA" id="ARBA00004141"/>
    </source>
</evidence>
<comment type="similarity">
    <text evidence="2">Belongs to the acetate uptake transporter (AceTr) (TC 2.A.96) family.</text>
</comment>
<dbReference type="OrthoDB" id="3648309at2759"/>
<dbReference type="PROSITE" id="PS01114">
    <property type="entry name" value="GPR1_FUN34_YAAH"/>
    <property type="match status" value="1"/>
</dbReference>
<feature type="transmembrane region" description="Helical" evidence="7">
    <location>
        <begin position="157"/>
        <end position="173"/>
    </location>
</feature>
<dbReference type="PANTHER" id="PTHR31123">
    <property type="entry name" value="ACCUMULATION OF DYADS PROTEIN 2-RELATED"/>
    <property type="match status" value="1"/>
</dbReference>
<keyword evidence="5 7" id="KW-0472">Membrane</keyword>
<feature type="transmembrane region" description="Helical" evidence="7">
    <location>
        <begin position="251"/>
        <end position="268"/>
    </location>
</feature>
<keyword evidence="4 7" id="KW-1133">Transmembrane helix</keyword>
<comment type="subcellular location">
    <subcellularLocation>
        <location evidence="1">Membrane</location>
        <topology evidence="1">Multi-pass membrane protein</topology>
    </subcellularLocation>
</comment>
<dbReference type="NCBIfam" id="NF038013">
    <property type="entry name" value="AceTr_1"/>
    <property type="match status" value="1"/>
</dbReference>
<name>A0A0P1KQA6_9SACH</name>
<feature type="transmembrane region" description="Helical" evidence="7">
    <location>
        <begin position="193"/>
        <end position="214"/>
    </location>
</feature>
<evidence type="ECO:0000313" key="8">
    <source>
        <dbReference type="EMBL" id="CUS21845.1"/>
    </source>
</evidence>
<evidence type="ECO:0000256" key="7">
    <source>
        <dbReference type="SAM" id="Phobius"/>
    </source>
</evidence>
<organism evidence="8 9">
    <name type="scientific">Lachancea quebecensis</name>
    <dbReference type="NCBI Taxonomy" id="1654605"/>
    <lineage>
        <taxon>Eukaryota</taxon>
        <taxon>Fungi</taxon>
        <taxon>Dikarya</taxon>
        <taxon>Ascomycota</taxon>
        <taxon>Saccharomycotina</taxon>
        <taxon>Saccharomycetes</taxon>
        <taxon>Saccharomycetales</taxon>
        <taxon>Saccharomycetaceae</taxon>
        <taxon>Lachancea</taxon>
    </lineage>
</organism>
<dbReference type="GO" id="GO:0015123">
    <property type="term" value="F:acetate transmembrane transporter activity"/>
    <property type="evidence" value="ECO:0007669"/>
    <property type="project" value="TreeGrafter"/>
</dbReference>
<protein>
    <submittedName>
        <fullName evidence="8">LAQU0S04e02124g1_1</fullName>
    </submittedName>
</protein>
<feature type="transmembrane region" description="Helical" evidence="7">
    <location>
        <begin position="98"/>
        <end position="119"/>
    </location>
</feature>
<feature type="transmembrane region" description="Helical" evidence="7">
    <location>
        <begin position="221"/>
        <end position="245"/>
    </location>
</feature>